<proteinExistence type="predicted"/>
<feature type="chain" id="PRO_5043829113" evidence="3">
    <location>
        <begin position="23"/>
        <end position="638"/>
    </location>
</feature>
<dbReference type="RefSeq" id="WP_349431083.1">
    <property type="nucleotide sequence ID" value="NZ_CP157743.1"/>
</dbReference>
<feature type="transmembrane region" description="Helical" evidence="2">
    <location>
        <begin position="415"/>
        <end position="438"/>
    </location>
</feature>
<dbReference type="KEGG" id="mech:Q9L42_011075"/>
<feature type="transmembrane region" description="Helical" evidence="2">
    <location>
        <begin position="450"/>
        <end position="469"/>
    </location>
</feature>
<dbReference type="AlphaFoldDB" id="A0AAU7NPN0"/>
<feature type="compositionally biased region" description="Gly residues" evidence="1">
    <location>
        <begin position="618"/>
        <end position="638"/>
    </location>
</feature>
<evidence type="ECO:0000256" key="1">
    <source>
        <dbReference type="SAM" id="MobiDB-lite"/>
    </source>
</evidence>
<feature type="transmembrane region" description="Helical" evidence="2">
    <location>
        <begin position="380"/>
        <end position="403"/>
    </location>
</feature>
<feature type="domain" description="DUF2207" evidence="4">
    <location>
        <begin position="25"/>
        <end position="217"/>
    </location>
</feature>
<evidence type="ECO:0000259" key="4">
    <source>
        <dbReference type="Pfam" id="PF09972"/>
    </source>
</evidence>
<keyword evidence="3" id="KW-0732">Signal</keyword>
<sequence>MTIPNRLILFFALSLLPPTGHATETIHRFDSEISIHRDASMQVVETITVSAEGNQIKHGIYRDFPTDYRSPSGQRYQVGFKVLGASRDGHPEPFHITKRSNGVRIYIGAKNHYLEPGTYTYTLRYQTNRQLGFFADHDELYWNVTGHGWRFPIQKATATVHFPASMPENSVALAAYTGKTGQQGSDYLAYQPNPKSAFFQSTRPFPPGQGLTIVASWPKNHVIEPDAAARLHYFLADNPESVVAVIGLTVILGYYLLAWAKIGKDPEAGVIAPLYQAPPGFSPASMRFIKRMGYDHKTFAAAVINLAVKGHLNIEEGASGKFVLSRKQSGAALAPGEKALLNKLFSFDRQFIELKNSNHKQLKKALQAHKKSLQRNYQKLYFLTNSSYLAPGLVFTVATPAIMMIVMPEGAQIEAVLFFLVWLSIWSIAVLALCMHAYRRWKTYFSNRTLLTLTPALINTLFAIPFALGEVFGLSMLAREGSFSIAITLPLLALINYGFYQWLKAPTLAGRKVLDKFDGLQLYLSVAEKDELNFLHPPQKTPQLFEHLLPYALALDVEQQWSEKFADILQQASLGSDYQPRWYHSSHHGQHDFTSFASTIGGSMATAIASSSTAPGSRSGGGGGFSGGGGGGGGGGGW</sequence>
<evidence type="ECO:0000259" key="5">
    <source>
        <dbReference type="Pfam" id="PF20990"/>
    </source>
</evidence>
<evidence type="ECO:0000256" key="3">
    <source>
        <dbReference type="SAM" id="SignalP"/>
    </source>
</evidence>
<accession>A0AAU7NPN0</accession>
<feature type="domain" description="Predicted membrane protein YciQ-like C-terminal" evidence="5">
    <location>
        <begin position="454"/>
        <end position="565"/>
    </location>
</feature>
<dbReference type="EMBL" id="CP157743">
    <property type="protein sequence ID" value="XBS18919.1"/>
    <property type="molecule type" value="Genomic_DNA"/>
</dbReference>
<feature type="region of interest" description="Disordered" evidence="1">
    <location>
        <begin position="608"/>
        <end position="638"/>
    </location>
</feature>
<organism evidence="6 7">
    <name type="scientific">Methylomarinum roseum</name>
    <dbReference type="NCBI Taxonomy" id="3067653"/>
    <lineage>
        <taxon>Bacteria</taxon>
        <taxon>Pseudomonadati</taxon>
        <taxon>Pseudomonadota</taxon>
        <taxon>Gammaproteobacteria</taxon>
        <taxon>Methylococcales</taxon>
        <taxon>Methylococcaceae</taxon>
        <taxon>Methylomarinum</taxon>
    </lineage>
</organism>
<keyword evidence="7" id="KW-1185">Reference proteome</keyword>
<protein>
    <submittedName>
        <fullName evidence="6">DUF2207 domain-containing protein</fullName>
    </submittedName>
</protein>
<name>A0AAU7NPN0_9GAMM</name>
<keyword evidence="2" id="KW-0472">Membrane</keyword>
<evidence type="ECO:0000313" key="7">
    <source>
        <dbReference type="Proteomes" id="UP001225378"/>
    </source>
</evidence>
<dbReference type="InterPro" id="IPR048389">
    <property type="entry name" value="YciQ-like_C"/>
</dbReference>
<keyword evidence="2" id="KW-1133">Transmembrane helix</keyword>
<dbReference type="InterPro" id="IPR018702">
    <property type="entry name" value="DUF2207"/>
</dbReference>
<evidence type="ECO:0000256" key="2">
    <source>
        <dbReference type="SAM" id="Phobius"/>
    </source>
</evidence>
<gene>
    <name evidence="6" type="ORF">Q9L42_011075</name>
</gene>
<reference evidence="6 7" key="1">
    <citation type="journal article" date="2024" name="Microbiology">
        <title>Methylomarinum rosea sp. nov., a novel halophilic methanotrophic bacterium from the hypersaline Lake Elton.</title>
        <authorList>
            <person name="Suleimanov R.Z."/>
            <person name="Oshkin I.Y."/>
            <person name="Danilova O.V."/>
            <person name="Suzina N.E."/>
            <person name="Dedysh S.N."/>
        </authorList>
    </citation>
    <scope>NUCLEOTIDE SEQUENCE [LARGE SCALE GENOMIC DNA]</scope>
    <source>
        <strain evidence="6 7">Ch1-1</strain>
    </source>
</reference>
<feature type="signal peptide" evidence="3">
    <location>
        <begin position="1"/>
        <end position="22"/>
    </location>
</feature>
<feature type="domain" description="Predicted membrane protein YciQ-like C-terminal" evidence="5">
    <location>
        <begin position="273"/>
        <end position="442"/>
    </location>
</feature>
<feature type="transmembrane region" description="Helical" evidence="2">
    <location>
        <begin position="241"/>
        <end position="260"/>
    </location>
</feature>
<evidence type="ECO:0000313" key="6">
    <source>
        <dbReference type="EMBL" id="XBS18919.1"/>
    </source>
</evidence>
<feature type="transmembrane region" description="Helical" evidence="2">
    <location>
        <begin position="481"/>
        <end position="503"/>
    </location>
</feature>
<dbReference type="Pfam" id="PF20990">
    <property type="entry name" value="DUF2207_C"/>
    <property type="match status" value="2"/>
</dbReference>
<keyword evidence="2" id="KW-0812">Transmembrane</keyword>
<feature type="compositionally biased region" description="Low complexity" evidence="1">
    <location>
        <begin position="608"/>
        <end position="617"/>
    </location>
</feature>
<dbReference type="Pfam" id="PF09972">
    <property type="entry name" value="DUF2207"/>
    <property type="match status" value="1"/>
</dbReference>
<dbReference type="Proteomes" id="UP001225378">
    <property type="component" value="Chromosome"/>
</dbReference>